<dbReference type="RefSeq" id="WP_072905121.1">
    <property type="nucleotide sequence ID" value="NZ_FQZT01000001.1"/>
</dbReference>
<keyword evidence="2 3" id="KW-0802">TPR repeat</keyword>
<name>A0A1M6CAE5_MALRU</name>
<keyword evidence="6" id="KW-1185">Reference proteome</keyword>
<evidence type="ECO:0000256" key="3">
    <source>
        <dbReference type="PROSITE-ProRule" id="PRU00339"/>
    </source>
</evidence>
<dbReference type="PROSITE" id="PS50005">
    <property type="entry name" value="TPR"/>
    <property type="match status" value="5"/>
</dbReference>
<dbReference type="OrthoDB" id="9766710at2"/>
<dbReference type="STRING" id="1122189.SAMN02745165_00464"/>
<accession>A0A1M6CAE5</accession>
<proteinExistence type="predicted"/>
<dbReference type="PANTHER" id="PTHR45586">
    <property type="entry name" value="TPR REPEAT-CONTAINING PROTEIN PA4667"/>
    <property type="match status" value="1"/>
</dbReference>
<dbReference type="InterPro" id="IPR019734">
    <property type="entry name" value="TPR_rpt"/>
</dbReference>
<feature type="repeat" description="TPR" evidence="3">
    <location>
        <begin position="187"/>
        <end position="220"/>
    </location>
</feature>
<feature type="repeat" description="TPR" evidence="3">
    <location>
        <begin position="527"/>
        <end position="560"/>
    </location>
</feature>
<organism evidence="5 6">
    <name type="scientific">Malonomonas rubra DSM 5091</name>
    <dbReference type="NCBI Taxonomy" id="1122189"/>
    <lineage>
        <taxon>Bacteria</taxon>
        <taxon>Pseudomonadati</taxon>
        <taxon>Thermodesulfobacteriota</taxon>
        <taxon>Desulfuromonadia</taxon>
        <taxon>Desulfuromonadales</taxon>
        <taxon>Geopsychrobacteraceae</taxon>
        <taxon>Malonomonas</taxon>
    </lineage>
</organism>
<dbReference type="EMBL" id="FQZT01000001">
    <property type="protein sequence ID" value="SHI58005.1"/>
    <property type="molecule type" value="Genomic_DNA"/>
</dbReference>
<evidence type="ECO:0000313" key="5">
    <source>
        <dbReference type="EMBL" id="SHI58005.1"/>
    </source>
</evidence>
<dbReference type="SMART" id="SM00028">
    <property type="entry name" value="TPR"/>
    <property type="match status" value="13"/>
</dbReference>
<evidence type="ECO:0000256" key="4">
    <source>
        <dbReference type="SAM" id="SignalP"/>
    </source>
</evidence>
<feature type="repeat" description="TPR" evidence="3">
    <location>
        <begin position="119"/>
        <end position="152"/>
    </location>
</feature>
<dbReference type="Pfam" id="PF13432">
    <property type="entry name" value="TPR_16"/>
    <property type="match status" value="1"/>
</dbReference>
<evidence type="ECO:0000256" key="1">
    <source>
        <dbReference type="ARBA" id="ARBA00022737"/>
    </source>
</evidence>
<sequence>MTNIISLIYSRFFLLLFVGMLPACALQKAPQPQPAGFDGYRSELADPEAKAFYAYVEFRMLAAENRWEEAIAALQRAVTFDEQTPYLRMNLAKALLHKDQTDESIVLLRQILEQQPDNVEGHELLGDLLGYQGDNEAAVEHYRQALQVDPDNEMLRMRLAMAYGRLGQNLKAIELLEKMIAEQPEAKLARLSLARFYLEIKETDKASAAFQQLVERYPDYQQAVLEFGQLLERQKLFAEAFSLYRQAIKENPRLVMIRQQLAMLYLRQNRKAEALEQLQSVRQLMPGNLQVTGRIGLLQLDMENWAVAEADFRQLLETGEGDGRNRYYLGLALLGQQKYQQAIEVMAPIDDSSPVFAEAVIQLAYLYRQSGELDKAIGGLEQLLAQNIQRPEIYFYLTSYYADHEQLDNAADAVSRGLKQFPDNIDLLYQSAVVQEKKGNRKMALQQMEQILAIDPGHAEALNFIAYHHAEKGTRLELALSQAKQALTSKKTGYIVDTLGWIYFKMGRYQESRQQLEEATSLLPEDPVILEHLGDLYRALMLWEDAAAAYRKSLELDPLAVGVEEKLEALPLEMDK</sequence>
<feature type="repeat" description="TPR" evidence="3">
    <location>
        <begin position="221"/>
        <end position="254"/>
    </location>
</feature>
<dbReference type="SUPFAM" id="SSF48452">
    <property type="entry name" value="TPR-like"/>
    <property type="match status" value="3"/>
</dbReference>
<dbReference type="Proteomes" id="UP000184171">
    <property type="component" value="Unassembled WGS sequence"/>
</dbReference>
<dbReference type="AlphaFoldDB" id="A0A1M6CAE5"/>
<evidence type="ECO:0000256" key="2">
    <source>
        <dbReference type="ARBA" id="ARBA00022803"/>
    </source>
</evidence>
<feature type="repeat" description="TPR" evidence="3">
    <location>
        <begin position="493"/>
        <end position="526"/>
    </location>
</feature>
<feature type="chain" id="PRO_5009916324" evidence="4">
    <location>
        <begin position="26"/>
        <end position="576"/>
    </location>
</feature>
<reference evidence="5 6" key="1">
    <citation type="submission" date="2016-11" db="EMBL/GenBank/DDBJ databases">
        <authorList>
            <person name="Jaros S."/>
            <person name="Januszkiewicz K."/>
            <person name="Wedrychowicz H."/>
        </authorList>
    </citation>
    <scope>NUCLEOTIDE SEQUENCE [LARGE SCALE GENOMIC DNA]</scope>
    <source>
        <strain evidence="5 6">DSM 5091</strain>
    </source>
</reference>
<dbReference type="InterPro" id="IPR011990">
    <property type="entry name" value="TPR-like_helical_dom_sf"/>
</dbReference>
<dbReference type="InterPro" id="IPR051012">
    <property type="entry name" value="CellSynth/LPSAsmb/PSIAsmb"/>
</dbReference>
<dbReference type="Gene3D" id="1.25.40.10">
    <property type="entry name" value="Tetratricopeptide repeat domain"/>
    <property type="match status" value="3"/>
</dbReference>
<dbReference type="Pfam" id="PF14559">
    <property type="entry name" value="TPR_19"/>
    <property type="match status" value="4"/>
</dbReference>
<dbReference type="PANTHER" id="PTHR45586:SF1">
    <property type="entry name" value="LIPOPOLYSACCHARIDE ASSEMBLY PROTEIN B"/>
    <property type="match status" value="1"/>
</dbReference>
<keyword evidence="1" id="KW-0677">Repeat</keyword>
<keyword evidence="4" id="KW-0732">Signal</keyword>
<protein>
    <submittedName>
        <fullName evidence="5">Tetratricopeptide repeat-containing protein</fullName>
    </submittedName>
</protein>
<feature type="signal peptide" evidence="4">
    <location>
        <begin position="1"/>
        <end position="25"/>
    </location>
</feature>
<evidence type="ECO:0000313" key="6">
    <source>
        <dbReference type="Proteomes" id="UP000184171"/>
    </source>
</evidence>
<gene>
    <name evidence="5" type="ORF">SAMN02745165_00464</name>
</gene>